<dbReference type="InterPro" id="IPR006101">
    <property type="entry name" value="Glyco_hydro_2"/>
</dbReference>
<proteinExistence type="inferred from homology"/>
<dbReference type="InterPro" id="IPR006102">
    <property type="entry name" value="Ig-like_GH2"/>
</dbReference>
<evidence type="ECO:0000259" key="5">
    <source>
        <dbReference type="Pfam" id="PF00703"/>
    </source>
</evidence>
<dbReference type="Pfam" id="PF02836">
    <property type="entry name" value="Glyco_hydro_2_C"/>
    <property type="match status" value="1"/>
</dbReference>
<dbReference type="EMBL" id="QPJK01000012">
    <property type="protein sequence ID" value="RCW65668.1"/>
    <property type="molecule type" value="Genomic_DNA"/>
</dbReference>
<feature type="domain" description="Glycoside hydrolase family 2 immunoglobulin-like beta-sandwich" evidence="5">
    <location>
        <begin position="231"/>
        <end position="333"/>
    </location>
</feature>
<dbReference type="GO" id="GO:0004553">
    <property type="term" value="F:hydrolase activity, hydrolyzing O-glycosyl compounds"/>
    <property type="evidence" value="ECO:0007669"/>
    <property type="project" value="InterPro"/>
</dbReference>
<keyword evidence="3" id="KW-0326">Glycosidase</keyword>
<reference evidence="8 9" key="1">
    <citation type="submission" date="2018-07" db="EMBL/GenBank/DDBJ databases">
        <title>Genomic Encyclopedia of Type Strains, Phase IV (KMG-IV): sequencing the most valuable type-strain genomes for metagenomic binning, comparative biology and taxonomic classification.</title>
        <authorList>
            <person name="Goeker M."/>
        </authorList>
    </citation>
    <scope>NUCLEOTIDE SEQUENCE [LARGE SCALE GENOMIC DNA]</scope>
    <source>
        <strain evidence="8 9">DSM 21634</strain>
    </source>
</reference>
<dbReference type="AlphaFoldDB" id="A0A368XF64"/>
<dbReference type="Gene3D" id="2.60.120.260">
    <property type="entry name" value="Galactose-binding domain-like"/>
    <property type="match status" value="1"/>
</dbReference>
<evidence type="ECO:0000259" key="7">
    <source>
        <dbReference type="Pfam" id="PF02837"/>
    </source>
</evidence>
<dbReference type="InterPro" id="IPR008979">
    <property type="entry name" value="Galactose-bd-like_sf"/>
</dbReference>
<evidence type="ECO:0000313" key="9">
    <source>
        <dbReference type="Proteomes" id="UP000252884"/>
    </source>
</evidence>
<dbReference type="SUPFAM" id="SSF49785">
    <property type="entry name" value="Galactose-binding domain-like"/>
    <property type="match status" value="1"/>
</dbReference>
<comment type="similarity">
    <text evidence="1">Belongs to the glycosyl hydrolase 2 family.</text>
</comment>
<dbReference type="Pfam" id="PF00703">
    <property type="entry name" value="Glyco_hydro_2"/>
    <property type="match status" value="1"/>
</dbReference>
<dbReference type="PANTHER" id="PTHR42732:SF1">
    <property type="entry name" value="BETA-MANNOSIDASE"/>
    <property type="match status" value="1"/>
</dbReference>
<dbReference type="OrthoDB" id="9758603at2"/>
<gene>
    <name evidence="8" type="ORF">DES41_112119</name>
</gene>
<dbReference type="InterPro" id="IPR036156">
    <property type="entry name" value="Beta-gal/glucu_dom_sf"/>
</dbReference>
<dbReference type="PRINTS" id="PR00132">
    <property type="entry name" value="GLHYDRLASE2"/>
</dbReference>
<accession>A0A368XF64</accession>
<dbReference type="InterPro" id="IPR013783">
    <property type="entry name" value="Ig-like_fold"/>
</dbReference>
<evidence type="ECO:0000313" key="8">
    <source>
        <dbReference type="EMBL" id="RCW65668.1"/>
    </source>
</evidence>
<evidence type="ECO:0000256" key="4">
    <source>
        <dbReference type="SAM" id="SignalP"/>
    </source>
</evidence>
<dbReference type="InterPro" id="IPR051913">
    <property type="entry name" value="GH2_Domain-Containing"/>
</dbReference>
<feature type="domain" description="Glycoside hydrolase family 2 catalytic" evidence="6">
    <location>
        <begin position="341"/>
        <end position="655"/>
    </location>
</feature>
<feature type="chain" id="PRO_5016636457" evidence="4">
    <location>
        <begin position="24"/>
        <end position="711"/>
    </location>
</feature>
<dbReference type="InterPro" id="IPR017853">
    <property type="entry name" value="GH"/>
</dbReference>
<dbReference type="SUPFAM" id="SSF49303">
    <property type="entry name" value="beta-Galactosidase/glucuronidase domain"/>
    <property type="match status" value="1"/>
</dbReference>
<feature type="signal peptide" evidence="4">
    <location>
        <begin position="1"/>
        <end position="23"/>
    </location>
</feature>
<keyword evidence="4" id="KW-0732">Signal</keyword>
<protein>
    <submittedName>
        <fullName evidence="8">Beta-galactosidase</fullName>
    </submittedName>
</protein>
<dbReference type="InterPro" id="IPR006104">
    <property type="entry name" value="Glyco_hydro_2_N"/>
</dbReference>
<comment type="caution">
    <text evidence="8">The sequence shown here is derived from an EMBL/GenBank/DDBJ whole genome shotgun (WGS) entry which is preliminary data.</text>
</comment>
<keyword evidence="2" id="KW-0378">Hydrolase</keyword>
<dbReference type="GO" id="GO:0005975">
    <property type="term" value="P:carbohydrate metabolic process"/>
    <property type="evidence" value="ECO:0007669"/>
    <property type="project" value="InterPro"/>
</dbReference>
<dbReference type="Proteomes" id="UP000252884">
    <property type="component" value="Unassembled WGS sequence"/>
</dbReference>
<evidence type="ECO:0000256" key="2">
    <source>
        <dbReference type="ARBA" id="ARBA00022801"/>
    </source>
</evidence>
<evidence type="ECO:0000256" key="1">
    <source>
        <dbReference type="ARBA" id="ARBA00007401"/>
    </source>
</evidence>
<dbReference type="PANTHER" id="PTHR42732">
    <property type="entry name" value="BETA-GALACTOSIDASE"/>
    <property type="match status" value="1"/>
</dbReference>
<dbReference type="SUPFAM" id="SSF51445">
    <property type="entry name" value="(Trans)glycosidases"/>
    <property type="match status" value="1"/>
</dbReference>
<organism evidence="8 9">
    <name type="scientific">Pseudorhodoferax soli</name>
    <dbReference type="NCBI Taxonomy" id="545864"/>
    <lineage>
        <taxon>Bacteria</taxon>
        <taxon>Pseudomonadati</taxon>
        <taxon>Pseudomonadota</taxon>
        <taxon>Betaproteobacteria</taxon>
        <taxon>Burkholderiales</taxon>
        <taxon>Comamonadaceae</taxon>
    </lineage>
</organism>
<dbReference type="Gene3D" id="2.60.40.10">
    <property type="entry name" value="Immunoglobulins"/>
    <property type="match status" value="2"/>
</dbReference>
<evidence type="ECO:0000259" key="6">
    <source>
        <dbReference type="Pfam" id="PF02836"/>
    </source>
</evidence>
<keyword evidence="9" id="KW-1185">Reference proteome</keyword>
<dbReference type="InterPro" id="IPR006103">
    <property type="entry name" value="Glyco_hydro_2_cat"/>
</dbReference>
<sequence length="711" mass="76859">MHQHALHPIAKAILVASLTAALAVGCGGGGDDPAAPTAPIATVDQVRTVTDLTRNWRFVLDDSLTDDQALGANTSNWSSVNLPHTWNAGDAATTAQSTPSTPEYLRSVGWYQLDFDAGPQTSGTRWLQFDAASITADVWLNGVKLGQHRGAFTAFRFDVTKLLKPGRNVLVVKTDNRRATRDGEANAIAPLSGDFNMSGGLYRGVSLVSTPNKAHIALGDLGGPGIYARTASVSGTSAVVNVATKLENALAAAGSYTVTASLLDAEGKTVKRSVSSAVALRPGENITVSQDLDLADVRLWQGLADPYLHKLVIELRDGAGTSIDKVVRDFGVREMRFDPNSGFFLNGRSVPLHGVNMHQDMLGKAWATSHEDIDRSFELIKEVGANTLRMAHYPHSDYAVAQADKLGLVVMAELPYVNSSAVGGRTVDPETTGFAENAREQLRELIRQKYNNASVGIWSVGNEVQGGDDAQNNVRAMFKSLHDTAKAEDPGRITTLANQINRSGDVVRPDAITLTGVTDSFSVNRYFQWYYGQSETQLGDNLDQIHAASPAQPIGVTEYGAGSGLSHHTDNVRGGRVCSSDTSGATRICYQPEGYANYVHEKAYAQMVQRPYLMGTWIWNMFDFGSGNRHEGDIGQTNTKGIVTFGRDVKKDVFFFYKANWSQAPVTYIAERRHTDRVYKTAQVKVYSNAASVALRVNGVEVARKAAAECP</sequence>
<dbReference type="RefSeq" id="WP_114471760.1">
    <property type="nucleotide sequence ID" value="NZ_QPJK01000012.1"/>
</dbReference>
<dbReference type="Gene3D" id="3.20.20.80">
    <property type="entry name" value="Glycosidases"/>
    <property type="match status" value="1"/>
</dbReference>
<feature type="domain" description="Glycosyl hydrolases family 2 sugar binding" evidence="7">
    <location>
        <begin position="52"/>
        <end position="211"/>
    </location>
</feature>
<name>A0A368XF64_9BURK</name>
<evidence type="ECO:0000256" key="3">
    <source>
        <dbReference type="ARBA" id="ARBA00023295"/>
    </source>
</evidence>
<dbReference type="Pfam" id="PF02837">
    <property type="entry name" value="Glyco_hydro_2_N"/>
    <property type="match status" value="1"/>
</dbReference>